<dbReference type="AlphaFoldDB" id="A0A6L3V0I8"/>
<dbReference type="Pfam" id="PF16656">
    <property type="entry name" value="Pur_ac_phosph_N"/>
    <property type="match status" value="1"/>
</dbReference>
<protein>
    <submittedName>
        <fullName evidence="6">Metallophosphoesterase family protein</fullName>
    </submittedName>
</protein>
<dbReference type="Gene3D" id="3.60.21.10">
    <property type="match status" value="1"/>
</dbReference>
<feature type="chain" id="PRO_5027045090" evidence="3">
    <location>
        <begin position="34"/>
        <end position="464"/>
    </location>
</feature>
<organism evidence="6 7">
    <name type="scientific">Cytobacillus depressus</name>
    <dbReference type="NCBI Taxonomy" id="1602942"/>
    <lineage>
        <taxon>Bacteria</taxon>
        <taxon>Bacillati</taxon>
        <taxon>Bacillota</taxon>
        <taxon>Bacilli</taxon>
        <taxon>Bacillales</taxon>
        <taxon>Bacillaceae</taxon>
        <taxon>Cytobacillus</taxon>
    </lineage>
</organism>
<evidence type="ECO:0000256" key="2">
    <source>
        <dbReference type="SAM" id="MobiDB-lite"/>
    </source>
</evidence>
<dbReference type="PANTHER" id="PTHR45867">
    <property type="entry name" value="PURPLE ACID PHOSPHATASE"/>
    <property type="match status" value="1"/>
</dbReference>
<dbReference type="GO" id="GO:0046872">
    <property type="term" value="F:metal ion binding"/>
    <property type="evidence" value="ECO:0007669"/>
    <property type="project" value="InterPro"/>
</dbReference>
<evidence type="ECO:0000259" key="5">
    <source>
        <dbReference type="Pfam" id="PF16656"/>
    </source>
</evidence>
<evidence type="ECO:0000313" key="6">
    <source>
        <dbReference type="EMBL" id="KAB2329516.1"/>
    </source>
</evidence>
<dbReference type="InterPro" id="IPR004843">
    <property type="entry name" value="Calcineurin-like_PHP"/>
</dbReference>
<feature type="compositionally biased region" description="Basic and acidic residues" evidence="2">
    <location>
        <begin position="452"/>
        <end position="464"/>
    </location>
</feature>
<accession>A0A6L3V0I8</accession>
<evidence type="ECO:0000313" key="7">
    <source>
        <dbReference type="Proteomes" id="UP000481030"/>
    </source>
</evidence>
<sequence length="464" mass="51888">MVVKKILKSSKSRTILLSALLIGAVPTMNVALADLTATKYPAAETYKPTPIPDRIILSWKGDTATTQAVSWRTDVNVVTPQAQIAVAEDGPAFKAKAKTVMAESSSEVKGNQPYTAKFHTVNFENLNPSTKYLYRVGDGVNWSEWFEFSTASDKSEPFSFLYVGDAQNDILEHWSRVIRNAYSDLPDAKFIIHAGDLINHGDADEQWGEWFKAGGWLNGMVSSIPTPGNHEYSKIVKGEPSGLSQYWRPQFALPENGPTGFEETVYYTDYQGMRIISLDTNVKGSNLDKQVAWLEQVLENNPNKWTVITFHHPIYANSPGRDNVEVRNKLLPLIEKYSVDLVLQGHDHSYARGHVTNKASGQNAMSTKSDTVFVVSVSGPKMYDFTSKNWDENGAQVRNAIKDTQLYQLVRVNGDTLSYEARTATGNLFDGFEINKTPSGQKQIKETTNTQWEKEKQEEKNAKN</sequence>
<dbReference type="OrthoDB" id="9809781at2"/>
<evidence type="ECO:0000259" key="4">
    <source>
        <dbReference type="Pfam" id="PF00149"/>
    </source>
</evidence>
<proteinExistence type="predicted"/>
<dbReference type="InterPro" id="IPR029052">
    <property type="entry name" value="Metallo-depent_PP-like"/>
</dbReference>
<comment type="caution">
    <text evidence="6">The sequence shown here is derived from an EMBL/GenBank/DDBJ whole genome shotgun (WGS) entry which is preliminary data.</text>
</comment>
<reference evidence="6 7" key="1">
    <citation type="journal article" date="2016" name="Antonie Van Leeuwenhoek">
        <title>Bacillus depressus sp. nov., isolated from soil of a sunflower field.</title>
        <authorList>
            <person name="Wei X."/>
            <person name="Xin D."/>
            <person name="Xin Y."/>
            <person name="Zhang H."/>
            <person name="Wang T."/>
            <person name="Zhang J."/>
        </authorList>
    </citation>
    <scope>NUCLEOTIDE SEQUENCE [LARGE SCALE GENOMIC DNA]</scope>
    <source>
        <strain evidence="6 7">BZ1</strain>
    </source>
</reference>
<keyword evidence="1 3" id="KW-0732">Signal</keyword>
<dbReference type="Gene3D" id="2.60.40.380">
    <property type="entry name" value="Purple acid phosphatase-like, N-terminal"/>
    <property type="match status" value="1"/>
</dbReference>
<feature type="domain" description="Calcineurin-like phosphoesterase" evidence="4">
    <location>
        <begin position="161"/>
        <end position="350"/>
    </location>
</feature>
<dbReference type="Proteomes" id="UP000481030">
    <property type="component" value="Unassembled WGS sequence"/>
</dbReference>
<evidence type="ECO:0000256" key="3">
    <source>
        <dbReference type="SAM" id="SignalP"/>
    </source>
</evidence>
<dbReference type="SUPFAM" id="SSF56300">
    <property type="entry name" value="Metallo-dependent phosphatases"/>
    <property type="match status" value="1"/>
</dbReference>
<evidence type="ECO:0000256" key="1">
    <source>
        <dbReference type="ARBA" id="ARBA00022729"/>
    </source>
</evidence>
<dbReference type="Pfam" id="PF00149">
    <property type="entry name" value="Metallophos"/>
    <property type="match status" value="1"/>
</dbReference>
<keyword evidence="7" id="KW-1185">Reference proteome</keyword>
<dbReference type="InterPro" id="IPR008963">
    <property type="entry name" value="Purple_acid_Pase-like_N"/>
</dbReference>
<dbReference type="GO" id="GO:0003993">
    <property type="term" value="F:acid phosphatase activity"/>
    <property type="evidence" value="ECO:0007669"/>
    <property type="project" value="InterPro"/>
</dbReference>
<feature type="domain" description="Purple acid phosphatase N-terminal" evidence="5">
    <location>
        <begin position="52"/>
        <end position="150"/>
    </location>
</feature>
<feature type="region of interest" description="Disordered" evidence="2">
    <location>
        <begin position="432"/>
        <end position="464"/>
    </location>
</feature>
<feature type="signal peptide" evidence="3">
    <location>
        <begin position="1"/>
        <end position="33"/>
    </location>
</feature>
<name>A0A6L3V0I8_9BACI</name>
<dbReference type="PANTHER" id="PTHR45867:SF3">
    <property type="entry name" value="ACID PHOSPHATASE TYPE 7"/>
    <property type="match status" value="1"/>
</dbReference>
<dbReference type="EMBL" id="WBOS01000018">
    <property type="protein sequence ID" value="KAB2329516.1"/>
    <property type="molecule type" value="Genomic_DNA"/>
</dbReference>
<dbReference type="SUPFAM" id="SSF49363">
    <property type="entry name" value="Purple acid phosphatase, N-terminal domain"/>
    <property type="match status" value="1"/>
</dbReference>
<gene>
    <name evidence="6" type="ORF">F7731_21970</name>
</gene>
<dbReference type="InterPro" id="IPR015914">
    <property type="entry name" value="PAPs_N"/>
</dbReference>